<dbReference type="SMART" id="SM00119">
    <property type="entry name" value="HECTc"/>
    <property type="match status" value="1"/>
</dbReference>
<feature type="compositionally biased region" description="Basic and acidic residues" evidence="16">
    <location>
        <begin position="535"/>
        <end position="547"/>
    </location>
</feature>
<keyword evidence="10" id="KW-0863">Zinc-finger</keyword>
<evidence type="ECO:0000259" key="18">
    <source>
        <dbReference type="PROSITE" id="PS51309"/>
    </source>
</evidence>
<comment type="catalytic activity">
    <reaction evidence="1">
        <text>S-ubiquitinyl-[E2 ubiquitin-conjugating enzyme]-L-cysteine + [acceptor protein]-L-lysine = [E2 ubiquitin-conjugating enzyme]-L-cysteine + N(6)-ubiquitinyl-[acceptor protein]-L-lysine.</text>
        <dbReference type="EC" id="2.3.2.26"/>
    </reaction>
</comment>
<dbReference type="InterPro" id="IPR002004">
    <property type="entry name" value="PABP_HYD_C"/>
</dbReference>
<dbReference type="InterPro" id="IPR036053">
    <property type="entry name" value="PABP-dom"/>
</dbReference>
<feature type="non-terminal residue" evidence="19">
    <location>
        <position position="2564"/>
    </location>
</feature>
<dbReference type="PROSITE" id="PS50237">
    <property type="entry name" value="HECT"/>
    <property type="match status" value="1"/>
</dbReference>
<dbReference type="PANTHER" id="PTHR46276">
    <property type="entry name" value="E3 UBIQUITIN-PROTEIN LIGASE UBR5"/>
    <property type="match status" value="1"/>
</dbReference>
<dbReference type="Proteomes" id="UP000886611">
    <property type="component" value="Unassembled WGS sequence"/>
</dbReference>
<feature type="compositionally biased region" description="Pro residues" evidence="16">
    <location>
        <begin position="946"/>
        <end position="963"/>
    </location>
</feature>
<dbReference type="GO" id="GO:0043130">
    <property type="term" value="F:ubiquitin binding"/>
    <property type="evidence" value="ECO:0007669"/>
    <property type="project" value="InterPro"/>
</dbReference>
<feature type="compositionally biased region" description="Low complexity" evidence="16">
    <location>
        <begin position="1569"/>
        <end position="1591"/>
    </location>
</feature>
<keyword evidence="7" id="KW-0597">Phosphoprotein</keyword>
<evidence type="ECO:0000256" key="2">
    <source>
        <dbReference type="ARBA" id="ARBA00004123"/>
    </source>
</evidence>
<dbReference type="EC" id="2.3.2.26" evidence="5"/>
<feature type="compositionally biased region" description="Basic and acidic residues" evidence="16">
    <location>
        <begin position="2121"/>
        <end position="2133"/>
    </location>
</feature>
<feature type="region of interest" description="Disordered" evidence="16">
    <location>
        <begin position="1708"/>
        <end position="1796"/>
    </location>
</feature>
<dbReference type="PROSITE" id="PS51309">
    <property type="entry name" value="PABC"/>
    <property type="match status" value="1"/>
</dbReference>
<comment type="pathway">
    <text evidence="4">Protein modification; protein ubiquitination.</text>
</comment>
<feature type="compositionally biased region" description="Acidic residues" evidence="16">
    <location>
        <begin position="1758"/>
        <end position="1771"/>
    </location>
</feature>
<evidence type="ECO:0000256" key="4">
    <source>
        <dbReference type="ARBA" id="ARBA00004906"/>
    </source>
</evidence>
<dbReference type="PANTHER" id="PTHR46276:SF1">
    <property type="entry name" value="E3 UBIQUITIN-PROTEIN LIGASE UBR5"/>
    <property type="match status" value="1"/>
</dbReference>
<dbReference type="InterPro" id="IPR000569">
    <property type="entry name" value="HECT_dom"/>
</dbReference>
<feature type="region of interest" description="Disordered" evidence="16">
    <location>
        <begin position="2095"/>
        <end position="2156"/>
    </location>
</feature>
<feature type="region of interest" description="Disordered" evidence="16">
    <location>
        <begin position="1366"/>
        <end position="1591"/>
    </location>
</feature>
<dbReference type="Gene3D" id="1.10.1900.10">
    <property type="entry name" value="c-terminal domain of poly(a) binding protein"/>
    <property type="match status" value="1"/>
</dbReference>
<dbReference type="FunFam" id="1.10.8.10:FF:000009">
    <property type="entry name" value="Putative E3 ubiquitin-protein ligase UBR5"/>
    <property type="match status" value="1"/>
</dbReference>
<keyword evidence="11 15" id="KW-0833">Ubl conjugation pathway</keyword>
<dbReference type="Gene3D" id="3.90.1750.10">
    <property type="entry name" value="Hect, E3 ligase catalytic domains"/>
    <property type="match status" value="2"/>
</dbReference>
<evidence type="ECO:0000259" key="17">
    <source>
        <dbReference type="PROSITE" id="PS50237"/>
    </source>
</evidence>
<evidence type="ECO:0000256" key="15">
    <source>
        <dbReference type="PROSITE-ProRule" id="PRU00104"/>
    </source>
</evidence>
<feature type="region of interest" description="Disordered" evidence="16">
    <location>
        <begin position="65"/>
        <end position="161"/>
    </location>
</feature>
<feature type="compositionally biased region" description="Acidic residues" evidence="16">
    <location>
        <begin position="2255"/>
        <end position="2265"/>
    </location>
</feature>
<dbReference type="GO" id="GO:0005737">
    <property type="term" value="C:cytoplasm"/>
    <property type="evidence" value="ECO:0007669"/>
    <property type="project" value="UniProtKB-SubCell"/>
</dbReference>
<protein>
    <recommendedName>
        <fullName evidence="5">HECT-type E3 ubiquitin transferase</fullName>
        <ecNumber evidence="5">2.3.2.26</ecNumber>
    </recommendedName>
</protein>
<evidence type="ECO:0000256" key="7">
    <source>
        <dbReference type="ARBA" id="ARBA00022553"/>
    </source>
</evidence>
<feature type="compositionally biased region" description="Basic and acidic residues" evidence="16">
    <location>
        <begin position="583"/>
        <end position="592"/>
    </location>
</feature>
<dbReference type="FunFam" id="3.30.2410.10:FF:000008">
    <property type="entry name" value="Putative E3 ubiquitin-protein ligase UBR5"/>
    <property type="match status" value="1"/>
</dbReference>
<evidence type="ECO:0000256" key="16">
    <source>
        <dbReference type="SAM" id="MobiDB-lite"/>
    </source>
</evidence>
<organism evidence="19 20">
    <name type="scientific">Polypterus senegalus</name>
    <name type="common">Senegal bichir</name>
    <dbReference type="NCBI Taxonomy" id="55291"/>
    <lineage>
        <taxon>Eukaryota</taxon>
        <taxon>Metazoa</taxon>
        <taxon>Chordata</taxon>
        <taxon>Craniata</taxon>
        <taxon>Vertebrata</taxon>
        <taxon>Euteleostomi</taxon>
        <taxon>Actinopterygii</taxon>
        <taxon>Polypteriformes</taxon>
        <taxon>Polypteridae</taxon>
        <taxon>Polypterus</taxon>
    </lineage>
</organism>
<comment type="subcellular location">
    <subcellularLocation>
        <location evidence="3">Cytoplasm</location>
    </subcellularLocation>
    <subcellularLocation>
        <location evidence="2">Nucleus</location>
    </subcellularLocation>
</comment>
<feature type="domain" description="HECT" evidence="17">
    <location>
        <begin position="2280"/>
        <end position="2564"/>
    </location>
</feature>
<dbReference type="Pfam" id="PF00632">
    <property type="entry name" value="HECT"/>
    <property type="match status" value="1"/>
</dbReference>
<proteinExistence type="inferred from homology"/>
<evidence type="ECO:0000256" key="1">
    <source>
        <dbReference type="ARBA" id="ARBA00000885"/>
    </source>
</evidence>
<dbReference type="InterPro" id="IPR035983">
    <property type="entry name" value="Hect_E3_ubiquitin_ligase"/>
</dbReference>
<dbReference type="GO" id="GO:0000209">
    <property type="term" value="P:protein polyubiquitination"/>
    <property type="evidence" value="ECO:0007669"/>
    <property type="project" value="TreeGrafter"/>
</dbReference>
<feature type="compositionally biased region" description="Low complexity" evidence="16">
    <location>
        <begin position="1492"/>
        <end position="1508"/>
    </location>
</feature>
<dbReference type="EMBL" id="JAATIS010002524">
    <property type="protein sequence ID" value="KAG2465140.1"/>
    <property type="molecule type" value="Genomic_DNA"/>
</dbReference>
<keyword evidence="12" id="KW-0862">Zinc</keyword>
<dbReference type="GO" id="GO:0034450">
    <property type="term" value="F:ubiquitin-ubiquitin ligase activity"/>
    <property type="evidence" value="ECO:0007669"/>
    <property type="project" value="TreeGrafter"/>
</dbReference>
<evidence type="ECO:0000313" key="20">
    <source>
        <dbReference type="Proteomes" id="UP000886611"/>
    </source>
</evidence>
<feature type="compositionally biased region" description="Low complexity" evidence="16">
    <location>
        <begin position="989"/>
        <end position="1005"/>
    </location>
</feature>
<feature type="region of interest" description="Disordered" evidence="16">
    <location>
        <begin position="928"/>
        <end position="1008"/>
    </location>
</feature>
<feature type="compositionally biased region" description="Acidic residues" evidence="16">
    <location>
        <begin position="1439"/>
        <end position="1448"/>
    </location>
</feature>
<feature type="compositionally biased region" description="Polar residues" evidence="16">
    <location>
        <begin position="1887"/>
        <end position="1897"/>
    </location>
</feature>
<keyword evidence="8" id="KW-0808">Transferase</keyword>
<feature type="compositionally biased region" description="Low complexity" evidence="16">
    <location>
        <begin position="1376"/>
        <end position="1388"/>
    </location>
</feature>
<evidence type="ECO:0000256" key="8">
    <source>
        <dbReference type="ARBA" id="ARBA00022679"/>
    </source>
</evidence>
<feature type="compositionally biased region" description="Acidic residues" evidence="16">
    <location>
        <begin position="1456"/>
        <end position="1465"/>
    </location>
</feature>
<keyword evidence="9" id="KW-0479">Metal-binding</keyword>
<comment type="caution">
    <text evidence="19">The sequence shown here is derived from an EMBL/GenBank/DDBJ whole genome shotgun (WGS) entry which is preliminary data.</text>
</comment>
<dbReference type="GO" id="GO:0016874">
    <property type="term" value="F:ligase activity"/>
    <property type="evidence" value="ECO:0007669"/>
    <property type="project" value="UniProtKB-KW"/>
</dbReference>
<evidence type="ECO:0000256" key="12">
    <source>
        <dbReference type="ARBA" id="ARBA00022833"/>
    </source>
</evidence>
<feature type="compositionally biased region" description="Polar residues" evidence="16">
    <location>
        <begin position="978"/>
        <end position="988"/>
    </location>
</feature>
<keyword evidence="13" id="KW-0539">Nucleus</keyword>
<dbReference type="SUPFAM" id="SSF63570">
    <property type="entry name" value="PABC (PABP) domain"/>
    <property type="match status" value="1"/>
</dbReference>
<feature type="compositionally biased region" description="Basic and acidic residues" evidence="16">
    <location>
        <begin position="1729"/>
        <end position="1754"/>
    </location>
</feature>
<feature type="region of interest" description="Disordered" evidence="16">
    <location>
        <begin position="1887"/>
        <end position="1914"/>
    </location>
</feature>
<dbReference type="SUPFAM" id="SSF50985">
    <property type="entry name" value="RCC1/BLIP-II"/>
    <property type="match status" value="1"/>
</dbReference>
<keyword evidence="6" id="KW-0963">Cytoplasm</keyword>
<dbReference type="Pfam" id="PF11547">
    <property type="entry name" value="E3_UbLigase_EDD"/>
    <property type="match status" value="1"/>
</dbReference>
<dbReference type="SMART" id="SM00517">
    <property type="entry name" value="PolyA"/>
    <property type="match status" value="1"/>
</dbReference>
<dbReference type="FunFam" id="3.90.1750.10:FF:000016">
    <property type="entry name" value="E3 ubiquitin-protein ligase UBR5 isoform X2"/>
    <property type="match status" value="1"/>
</dbReference>
<feature type="compositionally biased region" description="Acidic residues" evidence="16">
    <location>
        <begin position="1410"/>
        <end position="1425"/>
    </location>
</feature>
<dbReference type="GO" id="GO:0005634">
    <property type="term" value="C:nucleus"/>
    <property type="evidence" value="ECO:0007669"/>
    <property type="project" value="UniProtKB-SubCell"/>
</dbReference>
<feature type="compositionally biased region" description="Low complexity" evidence="16">
    <location>
        <begin position="1519"/>
        <end position="1532"/>
    </location>
</feature>
<dbReference type="InterPro" id="IPR009091">
    <property type="entry name" value="RCC1/BLIP-II"/>
</dbReference>
<feature type="region of interest" description="Disordered" evidence="16">
    <location>
        <begin position="535"/>
        <end position="592"/>
    </location>
</feature>
<dbReference type="FunFam" id="3.30.2160.10:FF:000006">
    <property type="entry name" value="E3 ubiquitin-protein ligase UBR5 isoform X2"/>
    <property type="match status" value="1"/>
</dbReference>
<dbReference type="InterPro" id="IPR024725">
    <property type="entry name" value="UBR5_UBA"/>
</dbReference>
<keyword evidence="20" id="KW-1185">Reference proteome</keyword>
<feature type="compositionally biased region" description="Polar residues" evidence="16">
    <location>
        <begin position="1547"/>
        <end position="1558"/>
    </location>
</feature>
<feature type="region of interest" description="Disordered" evidence="16">
    <location>
        <begin position="1174"/>
        <end position="1193"/>
    </location>
</feature>
<evidence type="ECO:0000256" key="11">
    <source>
        <dbReference type="ARBA" id="ARBA00022786"/>
    </source>
</evidence>
<feature type="compositionally biased region" description="Low complexity" evidence="16">
    <location>
        <begin position="557"/>
        <end position="571"/>
    </location>
</feature>
<dbReference type="GO" id="GO:0090263">
    <property type="term" value="P:positive regulation of canonical Wnt signaling pathway"/>
    <property type="evidence" value="ECO:0007669"/>
    <property type="project" value="TreeGrafter"/>
</dbReference>
<dbReference type="FunFam" id="1.10.1900.10:FF:000002">
    <property type="entry name" value="E3 ubiquitin-protein ligase UBR5 isoform X1"/>
    <property type="match status" value="1"/>
</dbReference>
<accession>A0A8X7X9Y2</accession>
<sequence length="2564" mass="282893">MTSIHFVVHPLPGTEDQLNDSHPPLNVLEQAAIRQCVVGPNHAAFLLEDGRICRIGFIVQPERLELGKPDGSDGSKLSSGSGTGRTSRPGRTSDPPWFLSGSDTLGRLAGNTLGSRWSSSVNGSGGGGSSGRSSTAARDSRRQTRVIRTGRDRGSGLLGSQPQPVIPASVIPEELISQAQVVLQGKSRSVIIRELQRTNLDVNLAVNNLLSRDDEDGDDGDDTASESYLPGEDLMSLLDADIHSAHPSVIIDADAMFSEDISYFGYPSFRRSSLSRLGSSRERDSELLRERESVLRLRERRWLDGASFDAERGSTSREGEPSLDKKTIPVQSPVSLTEELQWWSDKDGAKFVSIGALYSELVAVSSKGELYQWKWNEAEPYRNSQVATWVDDTLSSVASKLEHGTQTFSELQGERIVSLHCCALYTCAQLENSLYWWGVVPFSQRKKMLEKARAKNKKAKSSAGISSMPNITVGTQICLRNNPLYHAGAVAFSINAGIPKVGVLMESVWNMNDSCRFQLRSPESLKNLEKTNKTIETKAENKPESVKTEMGPPPSPASTCSDTSSIASSASLPYKRRRSTPAPKEEEKVNEEQWPLREVLKVDGAYVAVKFPGTSSTVSNQSTVASDSDPSSLLQDCRLLRIDELQVVKTGGTPKVPDCFQRTPKKLCIPEKAEILAVNVDSKGVHAVLKTGSWVRYCIFDLASGKAEQENNFPTSSLAFLGQNERNVAIFTAGQESPIILKDGNGTIYPMAKDCMGGIRDPDWLDLPPISSLGMGVHSLTNLPANSTMKKKAAVIIMAVEKQTLMQHILRCDYEACRQYLMNLEQAVLLEQTPQALNTLLGHRCDGNRNILHACVSVCFPTSNKETKEEEEAERSERNTFAERLSAVEAIANAISVVSSNSSGNRTGSSSSRSLRLREMMRRSLRAAGLGRHESGPSSSDHQDPVSPPIAPPSWVPDPPPMDPDGDIDFILAPAVGSLTTASTGTNQGPSTSTIPGPSSESSVVESKDRKVNAHLILKLMCESVGLRPYLRELLSAKDARGMTPFMLAVSGRAYPAAITILEAAQKIAKGDPSSSEKEDVLFMEMVCPSGTNPDDSPLLKRTSPTAYCDCWEKCKCKTLIAGQKSARLDLLYRLLTTTNLVTMPNSRGEHLLLFLVQTVARQTVEHCQYRPPRIREDRNRKTANAEDSDMPDHDLEPPRFAQLALERVLQDWNALKSMIMFGSQENKDPYVVIFLSYLILRYVVFLSNHTLLGTLVKELQNKYTPGRREEAINVTMRFLRSVARVFVILSVEMASSKKKNTFIPQPIGKCKRVFQALLPYAVEELCNVAESLIVPVRMGIARPTAPFTLASTSIDAMQGSEELFSVEPLPPRPSPDQSSNTSQSQSSYIIRNPQQRRISQSQPVRGRDEEQDDIVSADVEEVEVVEGVAGEEDHHDEQEEQGEENTEAEGQHDEHDEDGSDMELDLLAAAETESDSESNHSNQDNASGRRSVVTAATAGSEAGASSVPAFFSEDDSQSNDSSDSDSSSSQSDDVENETFLIEPLERTTNSPYANSAAQAPRSMQWAVRSTQNQRTTSNTPSSTSTPAASSTGLIYIDPSNLRRSGAISTSAAAAAAALEASNSSSYLTSASSLARAYSIVIRQISDLMGLIPKYNHLVYSQIPSAVKLTYQDAVNLQSYVEEKLIPTWNWMVSIMDSTEAQLRYGSAISSAGDPGHPSHPLHASQSSARRERMTAREEASLRTLESRRTRELLELGLDNEDSEHENDDDTNQSSTLNDKDEESIPAESGQNHPFFRRSDSMTFLGCIPPNPFEVPLAEGIPLADQPHLLQPNARKEDLFGRPSQGLYSSSYNTSKGLMEVTVDRNCLEVLPTKMSYSANMKNVMSMQSRQKVSSEQMLPEEETESTKPGPSAHDLAAQLKSSLLAEIGLTESEGPPLTSFRPHCSFMGMVISHDMLLGRWRLSLELFGRVFMEDVGAEPGSILTELGGFEVKESKFRREMEKLRNQQSRDLALEVDRDRDLLIQQTMRQLNSHFGRRCTTTPMAVHRVKVTFKDEPGEGSGVARSFYTAIAQAFLSNEKLPNLDCIQNASKGMQTSNLMQRLRNRDRERERRSGGLRAGSRRDRDRDSRRQLSIDTRPFRPASEGNPSDDADPLPAHRQALGERLYPRVQAMQPAFASKITGMLLELSPAQLLLLLASEDSLRARVDEAMELILAHGRENGADSILDLGLLDTSDKSQQENRKRHGSSRSVVDMELDDADDGDDNAPLFYQPGKRGFYSPRPGKNTEARLNCFRNIGRILGLCLLQNELCPITLNRHVIKVLLGRKVNWHDFAFFDPVMYESLRQLILASQSTDAEAVFAAMDLAFAIDLCKEEGGGQVELLSGGVNIPVTPLNVYEYVRKYAEHRMLVVAEQPLHAMRKGLLDVLPKNSLEDLTAEDFRLLVNGCGEVNVQMLISFTSFNDESGETAEKLLQFKRWFWSIVEKMSITERQDLVYFWTSSPSLPASEEGFQPMPSITIRPPDDQHLPTANTCISRLYVPLYSSKQILKQKLLLAIKTKNFGFV</sequence>
<feature type="compositionally biased region" description="Polar residues" evidence="16">
    <location>
        <begin position="1389"/>
        <end position="1404"/>
    </location>
</feature>
<evidence type="ECO:0000256" key="6">
    <source>
        <dbReference type="ARBA" id="ARBA00022490"/>
    </source>
</evidence>
<feature type="non-terminal residue" evidence="19">
    <location>
        <position position="1"/>
    </location>
</feature>
<name>A0A8X7X9Y2_POLSE</name>
<dbReference type="GO" id="GO:0008270">
    <property type="term" value="F:zinc ion binding"/>
    <property type="evidence" value="ECO:0007669"/>
    <property type="project" value="UniProtKB-KW"/>
</dbReference>
<evidence type="ECO:0000256" key="5">
    <source>
        <dbReference type="ARBA" id="ARBA00012485"/>
    </source>
</evidence>
<evidence type="ECO:0000256" key="3">
    <source>
        <dbReference type="ARBA" id="ARBA00004496"/>
    </source>
</evidence>
<evidence type="ECO:0000313" key="19">
    <source>
        <dbReference type="EMBL" id="KAG2465140.1"/>
    </source>
</evidence>
<dbReference type="CDD" id="cd14423">
    <property type="entry name" value="CUE_UBR5"/>
    <property type="match status" value="1"/>
</dbReference>
<feature type="compositionally biased region" description="Low complexity" evidence="16">
    <location>
        <begin position="74"/>
        <end position="94"/>
    </location>
</feature>
<dbReference type="Gene3D" id="3.30.2160.10">
    <property type="entry name" value="Hect, E3 ligase catalytic domain"/>
    <property type="match status" value="1"/>
</dbReference>
<reference evidence="19 20" key="1">
    <citation type="journal article" date="2021" name="Cell">
        <title>Tracing the genetic footprints of vertebrate landing in non-teleost ray-finned fishes.</title>
        <authorList>
            <person name="Bi X."/>
            <person name="Wang K."/>
            <person name="Yang L."/>
            <person name="Pan H."/>
            <person name="Jiang H."/>
            <person name="Wei Q."/>
            <person name="Fang M."/>
            <person name="Yu H."/>
            <person name="Zhu C."/>
            <person name="Cai Y."/>
            <person name="He Y."/>
            <person name="Gan X."/>
            <person name="Zeng H."/>
            <person name="Yu D."/>
            <person name="Zhu Y."/>
            <person name="Jiang H."/>
            <person name="Qiu Q."/>
            <person name="Yang H."/>
            <person name="Zhang Y.E."/>
            <person name="Wang W."/>
            <person name="Zhu M."/>
            <person name="He S."/>
            <person name="Zhang G."/>
        </authorList>
    </citation>
    <scope>NUCLEOTIDE SEQUENCE [LARGE SCALE GENOMIC DNA]</scope>
    <source>
        <strain evidence="19">Bchr_013</strain>
    </source>
</reference>
<feature type="region of interest" description="Disordered" evidence="16">
    <location>
        <begin position="2234"/>
        <end position="2266"/>
    </location>
</feature>
<dbReference type="Gene3D" id="1.10.8.10">
    <property type="entry name" value="DNA helicase RuvA subunit, C-terminal domain"/>
    <property type="match status" value="1"/>
</dbReference>
<dbReference type="Gene3D" id="3.30.2410.10">
    <property type="entry name" value="Hect, E3 ligase catalytic domain"/>
    <property type="match status" value="1"/>
</dbReference>
<evidence type="ECO:0000256" key="9">
    <source>
        <dbReference type="ARBA" id="ARBA00022723"/>
    </source>
</evidence>
<dbReference type="Pfam" id="PF00658">
    <property type="entry name" value="MLLE"/>
    <property type="match status" value="1"/>
</dbReference>
<feature type="active site" description="Glycyl thioester intermediate" evidence="15">
    <location>
        <position position="2533"/>
    </location>
</feature>
<dbReference type="FunFam" id="3.90.1750.10:FF:000011">
    <property type="entry name" value="E3 ubiquitin-protein ligase UBR5 isoform X1"/>
    <property type="match status" value="1"/>
</dbReference>
<gene>
    <name evidence="19" type="primary">Ubr5</name>
    <name evidence="19" type="ORF">GTO96_0009781</name>
</gene>
<evidence type="ECO:0000256" key="10">
    <source>
        <dbReference type="ARBA" id="ARBA00022771"/>
    </source>
</evidence>
<comment type="similarity">
    <text evidence="14">Belongs to the UBR5 family.</text>
</comment>
<feature type="compositionally biased region" description="Basic and acidic residues" evidence="16">
    <location>
        <begin position="2104"/>
        <end position="2114"/>
    </location>
</feature>
<keyword evidence="19" id="KW-0436">Ligase</keyword>
<dbReference type="SUPFAM" id="SSF56204">
    <property type="entry name" value="Hect, E3 ligase catalytic domain"/>
    <property type="match status" value="1"/>
</dbReference>
<dbReference type="GO" id="GO:0003723">
    <property type="term" value="F:RNA binding"/>
    <property type="evidence" value="ECO:0007669"/>
    <property type="project" value="InterPro"/>
</dbReference>
<evidence type="ECO:0000256" key="13">
    <source>
        <dbReference type="ARBA" id="ARBA00023242"/>
    </source>
</evidence>
<evidence type="ECO:0000256" key="14">
    <source>
        <dbReference type="ARBA" id="ARBA00061431"/>
    </source>
</evidence>
<feature type="domain" description="PABC" evidence="18">
    <location>
        <begin position="2142"/>
        <end position="2219"/>
    </location>
</feature>
<feature type="compositionally biased region" description="Polar residues" evidence="16">
    <location>
        <begin position="1480"/>
        <end position="1489"/>
    </location>
</feature>